<dbReference type="AlphaFoldDB" id="A0A0E9UB70"/>
<dbReference type="EMBL" id="GBXM01046359">
    <property type="protein sequence ID" value="JAH62218.1"/>
    <property type="molecule type" value="Transcribed_RNA"/>
</dbReference>
<protein>
    <submittedName>
        <fullName evidence="2">Uncharacterized protein</fullName>
    </submittedName>
</protein>
<accession>A0A0E9UB70</accession>
<proteinExistence type="predicted"/>
<sequence length="60" mass="6670">MLSWQRRANHGHTGRAGWHSPTQDSDWLICESLTDWQVKATVCSAVGPELTAGVLPDCHR</sequence>
<reference evidence="2" key="1">
    <citation type="submission" date="2014-11" db="EMBL/GenBank/DDBJ databases">
        <authorList>
            <person name="Amaro Gonzalez C."/>
        </authorList>
    </citation>
    <scope>NUCLEOTIDE SEQUENCE</scope>
</reference>
<feature type="region of interest" description="Disordered" evidence="1">
    <location>
        <begin position="1"/>
        <end position="23"/>
    </location>
</feature>
<name>A0A0E9UB70_ANGAN</name>
<evidence type="ECO:0000313" key="2">
    <source>
        <dbReference type="EMBL" id="JAH62218.1"/>
    </source>
</evidence>
<organism evidence="2">
    <name type="scientific">Anguilla anguilla</name>
    <name type="common">European freshwater eel</name>
    <name type="synonym">Muraena anguilla</name>
    <dbReference type="NCBI Taxonomy" id="7936"/>
    <lineage>
        <taxon>Eukaryota</taxon>
        <taxon>Metazoa</taxon>
        <taxon>Chordata</taxon>
        <taxon>Craniata</taxon>
        <taxon>Vertebrata</taxon>
        <taxon>Euteleostomi</taxon>
        <taxon>Actinopterygii</taxon>
        <taxon>Neopterygii</taxon>
        <taxon>Teleostei</taxon>
        <taxon>Anguilliformes</taxon>
        <taxon>Anguillidae</taxon>
        <taxon>Anguilla</taxon>
    </lineage>
</organism>
<reference evidence="2" key="2">
    <citation type="journal article" date="2015" name="Fish Shellfish Immunol.">
        <title>Early steps in the European eel (Anguilla anguilla)-Vibrio vulnificus interaction in the gills: Role of the RtxA13 toxin.</title>
        <authorList>
            <person name="Callol A."/>
            <person name="Pajuelo D."/>
            <person name="Ebbesson L."/>
            <person name="Teles M."/>
            <person name="MacKenzie S."/>
            <person name="Amaro C."/>
        </authorList>
    </citation>
    <scope>NUCLEOTIDE SEQUENCE</scope>
</reference>
<evidence type="ECO:0000256" key="1">
    <source>
        <dbReference type="SAM" id="MobiDB-lite"/>
    </source>
</evidence>